<feature type="transmembrane region" description="Helical" evidence="1">
    <location>
        <begin position="40"/>
        <end position="59"/>
    </location>
</feature>
<gene>
    <name evidence="2" type="ORF">SAMN04488051_102255</name>
</gene>
<keyword evidence="1" id="KW-0812">Transmembrane</keyword>
<dbReference type="OrthoDB" id="5801246at2"/>
<sequence>MLTVITLKALVIWASILVLAVANGALRESVLIPGVGTSTALVLSGLLLSTLIIGVAYLSLPWLQISRPVQLWAVGLGWLALTLVFEFSFGLWQGKSWPELLEAYTFKDGNIWPIVLATTALAPYIAARLRGWA</sequence>
<feature type="transmembrane region" description="Helical" evidence="1">
    <location>
        <begin position="71"/>
        <end position="91"/>
    </location>
</feature>
<keyword evidence="1" id="KW-0472">Membrane</keyword>
<dbReference type="RefSeq" id="WP_091340348.1">
    <property type="nucleotide sequence ID" value="NZ_FNRM01000002.1"/>
</dbReference>
<protein>
    <submittedName>
        <fullName evidence="2">Uncharacterized protein</fullName>
    </submittedName>
</protein>
<evidence type="ECO:0000313" key="2">
    <source>
        <dbReference type="EMBL" id="SEA24819.1"/>
    </source>
</evidence>
<evidence type="ECO:0000313" key="3">
    <source>
        <dbReference type="Proteomes" id="UP000198773"/>
    </source>
</evidence>
<reference evidence="2 3" key="1">
    <citation type="submission" date="2016-10" db="EMBL/GenBank/DDBJ databases">
        <authorList>
            <person name="de Groot N.N."/>
        </authorList>
    </citation>
    <scope>NUCLEOTIDE SEQUENCE [LARGE SCALE GENOMIC DNA]</scope>
    <source>
        <strain evidence="2 3">CGMCC 1.3430</strain>
    </source>
</reference>
<dbReference type="Proteomes" id="UP000198773">
    <property type="component" value="Unassembled WGS sequence"/>
</dbReference>
<name>A0A1H3ZM15_ALKAM</name>
<proteinExistence type="predicted"/>
<dbReference type="STRING" id="152573.SAMN04488051_102255"/>
<organism evidence="2 3">
    <name type="scientific">Alkalimonas amylolytica</name>
    <dbReference type="NCBI Taxonomy" id="152573"/>
    <lineage>
        <taxon>Bacteria</taxon>
        <taxon>Pseudomonadati</taxon>
        <taxon>Pseudomonadota</taxon>
        <taxon>Gammaproteobacteria</taxon>
        <taxon>Alkalimonas</taxon>
    </lineage>
</organism>
<keyword evidence="1" id="KW-1133">Transmembrane helix</keyword>
<evidence type="ECO:0000256" key="1">
    <source>
        <dbReference type="SAM" id="Phobius"/>
    </source>
</evidence>
<dbReference type="AlphaFoldDB" id="A0A1H3ZM15"/>
<feature type="transmembrane region" description="Helical" evidence="1">
    <location>
        <begin position="111"/>
        <end position="129"/>
    </location>
</feature>
<accession>A0A1H3ZM15</accession>
<keyword evidence="3" id="KW-1185">Reference proteome</keyword>
<dbReference type="EMBL" id="FNRM01000002">
    <property type="protein sequence ID" value="SEA24819.1"/>
    <property type="molecule type" value="Genomic_DNA"/>
</dbReference>